<proteinExistence type="predicted"/>
<keyword evidence="1 2" id="KW-0812">Transmembrane</keyword>
<dbReference type="Gene3D" id="3.30.565.10">
    <property type="entry name" value="Histidine kinase-like ATPase, C-terminal domain"/>
    <property type="match status" value="1"/>
</dbReference>
<dbReference type="InterPro" id="IPR036890">
    <property type="entry name" value="HATPase_C_sf"/>
</dbReference>
<dbReference type="Proteomes" id="UP000028828">
    <property type="component" value="Unassembled WGS sequence"/>
</dbReference>
<evidence type="ECO:0000256" key="1">
    <source>
        <dbReference type="SAM" id="Phobius"/>
    </source>
</evidence>
<gene>
    <name evidence="2" type="ORF">TGP89_233050</name>
</gene>
<dbReference type="OrthoDB" id="329362at2759"/>
<keyword evidence="1" id="KW-0472">Membrane</keyword>
<accession>A0A086L3R2</accession>
<evidence type="ECO:0000313" key="2">
    <source>
        <dbReference type="EMBL" id="KFG51280.1"/>
    </source>
</evidence>
<reference evidence="2 3" key="1">
    <citation type="submission" date="2014-03" db="EMBL/GenBank/DDBJ databases">
        <authorList>
            <person name="Sibley D."/>
            <person name="Venepally P."/>
            <person name="Karamycheva S."/>
            <person name="Hadjithomas M."/>
            <person name="Khan A."/>
            <person name="Brunk B."/>
            <person name="Roos D."/>
            <person name="Caler E."/>
            <person name="Lorenzi H."/>
        </authorList>
    </citation>
    <scope>NUCLEOTIDE SEQUENCE [LARGE SCALE GENOMIC DNA]</scope>
    <source>
        <strain evidence="3">p89</strain>
    </source>
</reference>
<protein>
    <submittedName>
        <fullName evidence="2">Putative transmembrane protein</fullName>
    </submittedName>
</protein>
<name>A0A086L3R2_TOXGO</name>
<organism evidence="2 3">
    <name type="scientific">Toxoplasma gondii p89</name>
    <dbReference type="NCBI Taxonomy" id="943119"/>
    <lineage>
        <taxon>Eukaryota</taxon>
        <taxon>Sar</taxon>
        <taxon>Alveolata</taxon>
        <taxon>Apicomplexa</taxon>
        <taxon>Conoidasida</taxon>
        <taxon>Coccidia</taxon>
        <taxon>Eucoccidiorida</taxon>
        <taxon>Eimeriorina</taxon>
        <taxon>Sarcocystidae</taxon>
        <taxon>Toxoplasma</taxon>
    </lineage>
</organism>
<feature type="transmembrane region" description="Helical" evidence="1">
    <location>
        <begin position="94"/>
        <end position="115"/>
    </location>
</feature>
<comment type="caution">
    <text evidence="2">The sequence shown here is derived from an EMBL/GenBank/DDBJ whole genome shotgun (WGS) entry which is preliminary data.</text>
</comment>
<sequence length="564" mass="60955">MAASKTKPKSGGMFAGSASLAGSRRTLQGGLNSAGVPSGFFGQKSMRLGSIRLGSTHNSTTALKTTHQEKTYAMYHTYDAAVTENGGKLEVSHLVMFVLLTITILATTSCSFYFISRKNLVMDTVDQLDQEAAAVRNVTMTLDIAEAAAQWSYSLDTRPFAEAAVITPELIFAVQGRFVGAANMILSALETLRNADLAASTSSKCVSPDQTSQGGKQPCPLKKLLSQLRQIDTGLHDAMMAVVLKDRLKLTEVLNEVIVNRLPGAWEEVTGPMSFLFFTAREHDKVKAAVQTYLSKLDKLTADLASELDWESPMWCASATAATLSLTLIAFLIAVAVFSRRLQEAFGACQKAFFESVEELRAKIDEMTDFMHATFEFRITASLHVLNGVAALLGASSTLTPYHQKVLKLMEKCVVDTEAATVNAVSCLCSEIEIPQLGTEETNIRAIVEDCLEIFASKTEARGLPVTCTFGAGCPSVALVDSHKLRTILTKVLSFVVDHTFEKGRGVDVFVNANASASRQGDSLEEFRGFDIHFEVSRSPVSSPISGAFDRPVEGLLRGALLCL</sequence>
<evidence type="ECO:0000313" key="3">
    <source>
        <dbReference type="Proteomes" id="UP000028828"/>
    </source>
</evidence>
<dbReference type="AlphaFoldDB" id="A0A086L3R2"/>
<dbReference type="VEuPathDB" id="ToxoDB:TGP89_233050"/>
<dbReference type="EMBL" id="AEYI02000183">
    <property type="protein sequence ID" value="KFG51280.1"/>
    <property type="molecule type" value="Genomic_DNA"/>
</dbReference>
<feature type="transmembrane region" description="Helical" evidence="1">
    <location>
        <begin position="314"/>
        <end position="338"/>
    </location>
</feature>
<keyword evidence="1" id="KW-1133">Transmembrane helix</keyword>